<organism evidence="1 2">
    <name type="scientific">Schizothecium vesticola</name>
    <dbReference type="NCBI Taxonomy" id="314040"/>
    <lineage>
        <taxon>Eukaryota</taxon>
        <taxon>Fungi</taxon>
        <taxon>Dikarya</taxon>
        <taxon>Ascomycota</taxon>
        <taxon>Pezizomycotina</taxon>
        <taxon>Sordariomycetes</taxon>
        <taxon>Sordariomycetidae</taxon>
        <taxon>Sordariales</taxon>
        <taxon>Schizotheciaceae</taxon>
        <taxon>Schizothecium</taxon>
    </lineage>
</organism>
<gene>
    <name evidence="1" type="ORF">B0T18DRAFT_404332</name>
</gene>
<evidence type="ECO:0000313" key="1">
    <source>
        <dbReference type="EMBL" id="KAK0752202.1"/>
    </source>
</evidence>
<evidence type="ECO:0000313" key="2">
    <source>
        <dbReference type="Proteomes" id="UP001172155"/>
    </source>
</evidence>
<keyword evidence="2" id="KW-1185">Reference proteome</keyword>
<name>A0AA40F6K6_9PEZI</name>
<sequence length="115" mass="12403">MIFLPATTPSTPSRPHSAITKVPSADEALETYARTYGNLSEPVEDYHLLSVAAAMEGMRALENCPEVDGERISCDAAKSSLAAVVAREVEKLLDIQSGLQIDLNQRKDMFTHAAG</sequence>
<dbReference type="AlphaFoldDB" id="A0AA40F6K6"/>
<dbReference type="Pfam" id="PF12585">
    <property type="entry name" value="DUF3759"/>
    <property type="match status" value="1"/>
</dbReference>
<reference evidence="1" key="1">
    <citation type="submission" date="2023-06" db="EMBL/GenBank/DDBJ databases">
        <title>Genome-scale phylogeny and comparative genomics of the fungal order Sordariales.</title>
        <authorList>
            <consortium name="Lawrence Berkeley National Laboratory"/>
            <person name="Hensen N."/>
            <person name="Bonometti L."/>
            <person name="Westerberg I."/>
            <person name="Brannstrom I.O."/>
            <person name="Guillou S."/>
            <person name="Cros-Aarteil S."/>
            <person name="Calhoun S."/>
            <person name="Haridas S."/>
            <person name="Kuo A."/>
            <person name="Mondo S."/>
            <person name="Pangilinan J."/>
            <person name="Riley R."/>
            <person name="LaButti K."/>
            <person name="Andreopoulos B."/>
            <person name="Lipzen A."/>
            <person name="Chen C."/>
            <person name="Yanf M."/>
            <person name="Daum C."/>
            <person name="Ng V."/>
            <person name="Clum A."/>
            <person name="Steindorff A."/>
            <person name="Ohm R."/>
            <person name="Martin F."/>
            <person name="Silar P."/>
            <person name="Natvig D."/>
            <person name="Lalanne C."/>
            <person name="Gautier V."/>
            <person name="Ament-velasquez S.L."/>
            <person name="Kruys A."/>
            <person name="Hutchinson M.I."/>
            <person name="Powell A.J."/>
            <person name="Barry K."/>
            <person name="Miller A.N."/>
            <person name="Grigoriev I.V."/>
            <person name="Debuchy R."/>
            <person name="Gladieux P."/>
            <person name="Thoren M.H."/>
            <person name="Johannesson H."/>
        </authorList>
    </citation>
    <scope>NUCLEOTIDE SEQUENCE</scope>
    <source>
        <strain evidence="1">SMH3187-1</strain>
    </source>
</reference>
<dbReference type="InterPro" id="IPR022234">
    <property type="entry name" value="DUF3759"/>
</dbReference>
<dbReference type="EMBL" id="JAUKUD010000002">
    <property type="protein sequence ID" value="KAK0752202.1"/>
    <property type="molecule type" value="Genomic_DNA"/>
</dbReference>
<protein>
    <submittedName>
        <fullName evidence="1">Uncharacterized protein</fullName>
    </submittedName>
</protein>
<dbReference type="Proteomes" id="UP001172155">
    <property type="component" value="Unassembled WGS sequence"/>
</dbReference>
<comment type="caution">
    <text evidence="1">The sequence shown here is derived from an EMBL/GenBank/DDBJ whole genome shotgun (WGS) entry which is preliminary data.</text>
</comment>
<accession>A0AA40F6K6</accession>
<proteinExistence type="predicted"/>